<dbReference type="InterPro" id="IPR036866">
    <property type="entry name" value="RibonucZ/Hydroxyglut_hydro"/>
</dbReference>
<proteinExistence type="inferred from homology"/>
<dbReference type="PANTHER" id="PTHR46018:SF2">
    <property type="entry name" value="ZINC PHOSPHODIESTERASE ELAC PROTEIN 1"/>
    <property type="match status" value="1"/>
</dbReference>
<comment type="cofactor">
    <cofactor evidence="8">
        <name>Zn(2+)</name>
        <dbReference type="ChEBI" id="CHEBI:29105"/>
    </cofactor>
    <text evidence="8">Binds 2 Zn(2+) ions.</text>
</comment>
<feature type="binding site" evidence="8">
    <location>
        <position position="210"/>
    </location>
    <ligand>
        <name>Zn(2+)</name>
        <dbReference type="ChEBI" id="CHEBI:29105"/>
        <label>2</label>
        <note>catalytic</note>
    </ligand>
</feature>
<feature type="binding site" evidence="8">
    <location>
        <position position="60"/>
    </location>
    <ligand>
        <name>Zn(2+)</name>
        <dbReference type="ChEBI" id="CHEBI:29105"/>
        <label>1</label>
        <note>catalytic</note>
    </ligand>
</feature>
<dbReference type="Pfam" id="PF23023">
    <property type="entry name" value="Anti-Pycsar_Apyc1"/>
    <property type="match status" value="1"/>
</dbReference>
<dbReference type="InterPro" id="IPR013471">
    <property type="entry name" value="RNase_Z/BN"/>
</dbReference>
<keyword evidence="4 8" id="KW-0479">Metal-binding</keyword>
<feature type="binding site" evidence="8">
    <location>
        <position position="210"/>
    </location>
    <ligand>
        <name>Zn(2+)</name>
        <dbReference type="ChEBI" id="CHEBI:29105"/>
        <label>1</label>
        <note>catalytic</note>
    </ligand>
</feature>
<dbReference type="Proteomes" id="UP001228643">
    <property type="component" value="Unassembled WGS sequence"/>
</dbReference>
<evidence type="ECO:0000256" key="4">
    <source>
        <dbReference type="ARBA" id="ARBA00022723"/>
    </source>
</evidence>
<evidence type="ECO:0000256" key="8">
    <source>
        <dbReference type="HAMAP-Rule" id="MF_01818"/>
    </source>
</evidence>
<evidence type="ECO:0000256" key="1">
    <source>
        <dbReference type="ARBA" id="ARBA00011738"/>
    </source>
</evidence>
<feature type="binding site" evidence="8">
    <location>
        <position position="64"/>
    </location>
    <ligand>
        <name>Zn(2+)</name>
        <dbReference type="ChEBI" id="CHEBI:29105"/>
        <label>2</label>
        <note>catalytic</note>
    </ligand>
</feature>
<dbReference type="RefSeq" id="WP_282716459.1">
    <property type="nucleotide sequence ID" value="NZ_JASCRY010000002.1"/>
</dbReference>
<evidence type="ECO:0000256" key="2">
    <source>
        <dbReference type="ARBA" id="ARBA00022694"/>
    </source>
</evidence>
<dbReference type="AlphaFoldDB" id="A0AAW6TKB5"/>
<dbReference type="EC" id="3.1.26.11" evidence="8"/>
<feature type="binding site" evidence="8">
    <location>
        <position position="140"/>
    </location>
    <ligand>
        <name>Zn(2+)</name>
        <dbReference type="ChEBI" id="CHEBI:29105"/>
        <label>1</label>
        <note>catalytic</note>
    </ligand>
</feature>
<feature type="binding site" evidence="8">
    <location>
        <position position="65"/>
    </location>
    <ligand>
        <name>Zn(2+)</name>
        <dbReference type="ChEBI" id="CHEBI:29105"/>
        <label>2</label>
        <note>catalytic</note>
    </ligand>
</feature>
<organism evidence="9 10">
    <name type="scientific">Flavobacterium yafengii</name>
    <dbReference type="NCBI Taxonomy" id="3041253"/>
    <lineage>
        <taxon>Bacteria</taxon>
        <taxon>Pseudomonadati</taxon>
        <taxon>Bacteroidota</taxon>
        <taxon>Flavobacteriia</taxon>
        <taxon>Flavobacteriales</taxon>
        <taxon>Flavobacteriaceae</taxon>
        <taxon>Flavobacterium</taxon>
    </lineage>
</organism>
<keyword evidence="7 8" id="KW-0862">Zinc</keyword>
<evidence type="ECO:0000313" key="10">
    <source>
        <dbReference type="Proteomes" id="UP001228643"/>
    </source>
</evidence>
<comment type="catalytic activity">
    <reaction evidence="8">
        <text>Endonucleolytic cleavage of RNA, removing extra 3' nucleotides from tRNA precursor, generating 3' termini of tRNAs. A 3'-hydroxy group is left at the tRNA terminus and a 5'-phosphoryl group is left at the trailer molecule.</text>
        <dbReference type="EC" id="3.1.26.11"/>
    </reaction>
</comment>
<keyword evidence="2 8" id="KW-0819">tRNA processing</keyword>
<dbReference type="CDD" id="cd07717">
    <property type="entry name" value="RNaseZ_ZiPD-like_MBL-fold"/>
    <property type="match status" value="1"/>
</dbReference>
<dbReference type="NCBIfam" id="NF000801">
    <property type="entry name" value="PRK00055.1-3"/>
    <property type="match status" value="1"/>
</dbReference>
<comment type="subunit">
    <text evidence="1 8">Homodimer.</text>
</comment>
<feature type="binding site" evidence="8">
    <location>
        <position position="62"/>
    </location>
    <ligand>
        <name>Zn(2+)</name>
        <dbReference type="ChEBI" id="CHEBI:29105"/>
        <label>1</label>
        <note>catalytic</note>
    </ligand>
</feature>
<evidence type="ECO:0000313" key="9">
    <source>
        <dbReference type="EMBL" id="MDI5950036.1"/>
    </source>
</evidence>
<evidence type="ECO:0000256" key="6">
    <source>
        <dbReference type="ARBA" id="ARBA00022801"/>
    </source>
</evidence>
<keyword evidence="5 8" id="KW-0255">Endonuclease</keyword>
<protein>
    <recommendedName>
        <fullName evidence="8">Ribonuclease Z</fullName>
        <shortName evidence="8">RNase Z</shortName>
        <ecNumber evidence="8">3.1.26.11</ecNumber>
    </recommendedName>
    <alternativeName>
        <fullName evidence="8">tRNA 3 endonuclease</fullName>
    </alternativeName>
    <alternativeName>
        <fullName evidence="8">tRNase Z</fullName>
    </alternativeName>
</protein>
<keyword evidence="6 8" id="KW-0378">Hydrolase</keyword>
<gene>
    <name evidence="8" type="primary">rnz</name>
    <name evidence="9" type="ORF">QLS97_10295</name>
</gene>
<feature type="active site" description="Proton acceptor" evidence="8">
    <location>
        <position position="64"/>
    </location>
</feature>
<comment type="similarity">
    <text evidence="8">Belongs to the RNase Z family.</text>
</comment>
<comment type="caution">
    <text evidence="9">The sequence shown here is derived from an EMBL/GenBank/DDBJ whole genome shotgun (WGS) entry which is preliminary data.</text>
</comment>
<reference evidence="9 10" key="1">
    <citation type="submission" date="2023-04" db="EMBL/GenBank/DDBJ databases">
        <title>Two novel species of Flavobacterium.</title>
        <authorList>
            <person name="Liu Q."/>
            <person name="Xin Y.-H."/>
        </authorList>
    </citation>
    <scope>NUCLEOTIDE SEQUENCE [LARGE SCALE GENOMIC DNA]</scope>
    <source>
        <strain evidence="9 10">LB2P87</strain>
    </source>
</reference>
<dbReference type="GO" id="GO:0008270">
    <property type="term" value="F:zinc ion binding"/>
    <property type="evidence" value="ECO:0007669"/>
    <property type="project" value="UniProtKB-UniRule"/>
</dbReference>
<dbReference type="HAMAP" id="MF_01818">
    <property type="entry name" value="RNase_Z_BN"/>
    <property type="match status" value="1"/>
</dbReference>
<dbReference type="SUPFAM" id="SSF56281">
    <property type="entry name" value="Metallo-hydrolase/oxidoreductase"/>
    <property type="match status" value="1"/>
</dbReference>
<keyword evidence="3 8" id="KW-0540">Nuclease</keyword>
<dbReference type="GO" id="GO:0042781">
    <property type="term" value="F:3'-tRNA processing endoribonuclease activity"/>
    <property type="evidence" value="ECO:0007669"/>
    <property type="project" value="UniProtKB-UniRule"/>
</dbReference>
<dbReference type="Gene3D" id="3.60.15.10">
    <property type="entry name" value="Ribonuclease Z/Hydroxyacylglutathione hydrolase-like"/>
    <property type="match status" value="1"/>
</dbReference>
<feature type="binding site" evidence="8">
    <location>
        <position position="268"/>
    </location>
    <ligand>
        <name>Zn(2+)</name>
        <dbReference type="ChEBI" id="CHEBI:29105"/>
        <label>2</label>
        <note>catalytic</note>
    </ligand>
</feature>
<accession>A0AAW6TKB5</accession>
<comment type="function">
    <text evidence="8">Zinc phosphodiesterase, which displays some tRNA 3'-processing endonuclease activity. Probably involved in tRNA maturation, by removing a 3'-trailer from precursor tRNA.</text>
</comment>
<keyword evidence="10" id="KW-1185">Reference proteome</keyword>
<name>A0AAW6TKB5_9FLAO</name>
<evidence type="ECO:0000256" key="5">
    <source>
        <dbReference type="ARBA" id="ARBA00022759"/>
    </source>
</evidence>
<evidence type="ECO:0000256" key="3">
    <source>
        <dbReference type="ARBA" id="ARBA00022722"/>
    </source>
</evidence>
<evidence type="ECO:0000256" key="7">
    <source>
        <dbReference type="ARBA" id="ARBA00022833"/>
    </source>
</evidence>
<dbReference type="EMBL" id="JASCRY010000002">
    <property type="protein sequence ID" value="MDI5950036.1"/>
    <property type="molecule type" value="Genomic_DNA"/>
</dbReference>
<dbReference type="NCBIfam" id="TIGR02651">
    <property type="entry name" value="RNase_Z"/>
    <property type="match status" value="1"/>
</dbReference>
<sequence length="301" mass="34537">MKLTILGCYAATPRTFTNPTSQILEIKNRIFLIDCAEGTQVQLRKNKIQFSKINHIFISHLHGDHFFGLIGLVSTFTLLNRTTDLHIYGPKGIQEIIKLQLRLSNSWTNYGLFFHELESNESEVIFEDEKVLVKTIPLKHRVYTNGFLFQEKKGDRKLNLDAVQNYEIDTCYYQKIKNGKDITLDDGRVIENDKLTFDPIPAKNYAFCSDTAYNEAIIPIIENIDVLYHESTFLQTEENLAKKTLHSTAKEAATIALKSNAKQLILGHYSTRYENIDLFKEEAATIFPEVLLADDGKSFEF</sequence>
<dbReference type="PANTHER" id="PTHR46018">
    <property type="entry name" value="ZINC PHOSPHODIESTERASE ELAC PROTEIN 1"/>
    <property type="match status" value="1"/>
</dbReference>